<evidence type="ECO:0000313" key="9">
    <source>
        <dbReference type="Proteomes" id="UP000051952"/>
    </source>
</evidence>
<dbReference type="SUPFAM" id="SSF103473">
    <property type="entry name" value="MFS general substrate transporter"/>
    <property type="match status" value="1"/>
</dbReference>
<reference evidence="9" key="1">
    <citation type="submission" date="2015-09" db="EMBL/GenBank/DDBJ databases">
        <authorList>
            <consortium name="Pathogen Informatics"/>
        </authorList>
    </citation>
    <scope>NUCLEOTIDE SEQUENCE [LARGE SCALE GENOMIC DNA]</scope>
    <source>
        <strain evidence="9">Lake Konstanz</strain>
    </source>
</reference>
<keyword evidence="4 7" id="KW-0812">Transmembrane</keyword>
<dbReference type="OMA" id="VILIMPH"/>
<keyword evidence="3" id="KW-0813">Transport</keyword>
<dbReference type="InterPro" id="IPR002259">
    <property type="entry name" value="Eqnu_transpt"/>
</dbReference>
<dbReference type="InterPro" id="IPR036259">
    <property type="entry name" value="MFS_trans_sf"/>
</dbReference>
<accession>A0A0S4JBS4</accession>
<evidence type="ECO:0000256" key="6">
    <source>
        <dbReference type="ARBA" id="ARBA00023136"/>
    </source>
</evidence>
<dbReference type="Pfam" id="PF01733">
    <property type="entry name" value="Nucleoside_tran"/>
    <property type="match status" value="1"/>
</dbReference>
<dbReference type="Proteomes" id="UP000051952">
    <property type="component" value="Unassembled WGS sequence"/>
</dbReference>
<dbReference type="GO" id="GO:0005337">
    <property type="term" value="F:nucleoside transmembrane transporter activity"/>
    <property type="evidence" value="ECO:0007669"/>
    <property type="project" value="InterPro"/>
</dbReference>
<feature type="transmembrane region" description="Helical" evidence="7">
    <location>
        <begin position="327"/>
        <end position="352"/>
    </location>
</feature>
<evidence type="ECO:0000256" key="4">
    <source>
        <dbReference type="ARBA" id="ARBA00022692"/>
    </source>
</evidence>
<feature type="transmembrane region" description="Helical" evidence="7">
    <location>
        <begin position="419"/>
        <end position="442"/>
    </location>
</feature>
<feature type="transmembrane region" description="Helical" evidence="7">
    <location>
        <begin position="454"/>
        <end position="478"/>
    </location>
</feature>
<dbReference type="OrthoDB" id="1856718at2759"/>
<name>A0A0S4JBS4_BODSA</name>
<evidence type="ECO:0000256" key="7">
    <source>
        <dbReference type="SAM" id="Phobius"/>
    </source>
</evidence>
<dbReference type="VEuPathDB" id="TriTrypDB:BSAL_11230"/>
<gene>
    <name evidence="8" type="ORF">BSAL_11230</name>
</gene>
<feature type="transmembrane region" description="Helical" evidence="7">
    <location>
        <begin position="193"/>
        <end position="213"/>
    </location>
</feature>
<keyword evidence="9" id="KW-1185">Reference proteome</keyword>
<dbReference type="PANTHER" id="PTHR10332">
    <property type="entry name" value="EQUILIBRATIVE NUCLEOSIDE TRANSPORTER"/>
    <property type="match status" value="1"/>
</dbReference>
<feature type="transmembrane region" description="Helical" evidence="7">
    <location>
        <begin position="358"/>
        <end position="377"/>
    </location>
</feature>
<comment type="similarity">
    <text evidence="2">Belongs to the SLC29A/ENT transporter (TC 2.A.57) family.</text>
</comment>
<keyword evidence="5 7" id="KW-1133">Transmembrane helix</keyword>
<evidence type="ECO:0000256" key="1">
    <source>
        <dbReference type="ARBA" id="ARBA00004141"/>
    </source>
</evidence>
<dbReference type="AlphaFoldDB" id="A0A0S4JBS4"/>
<feature type="transmembrane region" description="Helical" evidence="7">
    <location>
        <begin position="159"/>
        <end position="181"/>
    </location>
</feature>
<comment type="subcellular location">
    <subcellularLocation>
        <location evidence="1">Membrane</location>
        <topology evidence="1">Multi-pass membrane protein</topology>
    </subcellularLocation>
</comment>
<sequence>MIGGFESYDELYTYLTALGLGMSMLFSFNSFISAPDYVQNYYQYASNDEFAVAKYPDFWQNAESYISVSNMIPNLIFQGFVFTPVIRRIPMQRKILVAMTLVIFAMLLIPVMPAFSVSEVVAAATLMFASALAGAATAFFQSTAFGLVACCPAKHMGGILFGIGVSGTTTSLLQIITKAAMGSGYNDSQTQSRVYFGVAIGFMIVSFISVIRLKKNRYAQRYIVEYRDETYVDDGFGVGSGNAAGVAAATAPAVTAENNAGEDYLNPGSAESLASANRFTASVVEDGETSALIKGGGTDHRQAEEHGGATEYEAQESVSILPVVKQIWPMMFSCSLTFFITLTVFPGVGVAINNSSAWFGVIIIFLFNFGDTIGRFGSNIPRIWIPRKYVPFAATCRLVVIPLFFFCITPHWIPGNVFPMILMFVTGVSNGFIGSMALVYGPQTEALRSDGERALAGNAMSMSLLTGCSAGSLLALLITSKLPST</sequence>
<evidence type="ECO:0000256" key="3">
    <source>
        <dbReference type="ARBA" id="ARBA00022448"/>
    </source>
</evidence>
<feature type="transmembrane region" description="Helical" evidence="7">
    <location>
        <begin position="95"/>
        <end position="115"/>
    </location>
</feature>
<dbReference type="GO" id="GO:0005886">
    <property type="term" value="C:plasma membrane"/>
    <property type="evidence" value="ECO:0007669"/>
    <property type="project" value="TreeGrafter"/>
</dbReference>
<feature type="transmembrane region" description="Helical" evidence="7">
    <location>
        <begin position="121"/>
        <end position="147"/>
    </location>
</feature>
<feature type="transmembrane region" description="Helical" evidence="7">
    <location>
        <begin position="389"/>
        <end position="413"/>
    </location>
</feature>
<keyword evidence="6 7" id="KW-0472">Membrane</keyword>
<feature type="transmembrane region" description="Helical" evidence="7">
    <location>
        <begin position="12"/>
        <end position="32"/>
    </location>
</feature>
<dbReference type="PIRSF" id="PIRSF016379">
    <property type="entry name" value="ENT"/>
    <property type="match status" value="1"/>
</dbReference>
<organism evidence="8 9">
    <name type="scientific">Bodo saltans</name>
    <name type="common">Flagellated protozoan</name>
    <dbReference type="NCBI Taxonomy" id="75058"/>
    <lineage>
        <taxon>Eukaryota</taxon>
        <taxon>Discoba</taxon>
        <taxon>Euglenozoa</taxon>
        <taxon>Kinetoplastea</taxon>
        <taxon>Metakinetoplastina</taxon>
        <taxon>Eubodonida</taxon>
        <taxon>Bodonidae</taxon>
        <taxon>Bodo</taxon>
    </lineage>
</organism>
<dbReference type="SMR" id="A0A0S4JBS4"/>
<evidence type="ECO:0000256" key="2">
    <source>
        <dbReference type="ARBA" id="ARBA00007965"/>
    </source>
</evidence>
<protein>
    <submittedName>
        <fullName evidence="8">Nucleobase transporter, putative</fullName>
    </submittedName>
</protein>
<evidence type="ECO:0000313" key="8">
    <source>
        <dbReference type="EMBL" id="CUG87641.1"/>
    </source>
</evidence>
<proteinExistence type="inferred from homology"/>
<dbReference type="PANTHER" id="PTHR10332:SF10">
    <property type="entry name" value="EQUILIBRATIVE NUCLEOSIDE TRANSPORTER 4"/>
    <property type="match status" value="1"/>
</dbReference>
<dbReference type="EMBL" id="CYKH01001563">
    <property type="protein sequence ID" value="CUG87641.1"/>
    <property type="molecule type" value="Genomic_DNA"/>
</dbReference>
<evidence type="ECO:0000256" key="5">
    <source>
        <dbReference type="ARBA" id="ARBA00022989"/>
    </source>
</evidence>